<protein>
    <submittedName>
        <fullName evidence="2">Uncharacterized protein</fullName>
    </submittedName>
</protein>
<evidence type="ECO:0000256" key="1">
    <source>
        <dbReference type="SAM" id="Phobius"/>
    </source>
</evidence>
<dbReference type="STRING" id="570519.SAMN04488116_1218"/>
<dbReference type="OrthoDB" id="840428at2"/>
<feature type="transmembrane region" description="Helical" evidence="1">
    <location>
        <begin position="33"/>
        <end position="50"/>
    </location>
</feature>
<organism evidence="2 3">
    <name type="scientific">Flagellimonas flava</name>
    <dbReference type="NCBI Taxonomy" id="570519"/>
    <lineage>
        <taxon>Bacteria</taxon>
        <taxon>Pseudomonadati</taxon>
        <taxon>Bacteroidota</taxon>
        <taxon>Flavobacteriia</taxon>
        <taxon>Flavobacteriales</taxon>
        <taxon>Flavobacteriaceae</taxon>
        <taxon>Flagellimonas</taxon>
    </lineage>
</organism>
<feature type="transmembrane region" description="Helical" evidence="1">
    <location>
        <begin position="105"/>
        <end position="122"/>
    </location>
</feature>
<feature type="transmembrane region" description="Helical" evidence="1">
    <location>
        <begin position="7"/>
        <end position="27"/>
    </location>
</feature>
<dbReference type="EMBL" id="FQWL01000002">
    <property type="protein sequence ID" value="SHG44014.1"/>
    <property type="molecule type" value="Genomic_DNA"/>
</dbReference>
<sequence length="135" mass="15024">MKTIKALWIAILIWILGVSAFSLIYMLPILEDPYLQANIGLALVVPFLVWRGARLYYRNGATAHGLKLGLVMLLVSASLDALITVPLLIIPFGGSYASFFGSLDFWLIALEFLGTCTLYWYLRIRPSLNTSIKNG</sequence>
<keyword evidence="3" id="KW-1185">Reference proteome</keyword>
<evidence type="ECO:0000313" key="3">
    <source>
        <dbReference type="Proteomes" id="UP000184532"/>
    </source>
</evidence>
<keyword evidence="1" id="KW-1133">Transmembrane helix</keyword>
<dbReference type="AlphaFoldDB" id="A0A1M5JTY3"/>
<dbReference type="InterPro" id="IPR020509">
    <property type="entry name" value="Uncharacterised_YnzE"/>
</dbReference>
<reference evidence="3" key="1">
    <citation type="submission" date="2016-11" db="EMBL/GenBank/DDBJ databases">
        <authorList>
            <person name="Varghese N."/>
            <person name="Submissions S."/>
        </authorList>
    </citation>
    <scope>NUCLEOTIDE SEQUENCE [LARGE SCALE GENOMIC DNA]</scope>
    <source>
        <strain evidence="3">DSM 22638</strain>
    </source>
</reference>
<dbReference type="Pfam" id="PF17329">
    <property type="entry name" value="DUF5367"/>
    <property type="match status" value="1"/>
</dbReference>
<keyword evidence="1" id="KW-0472">Membrane</keyword>
<name>A0A1M5JTY3_9FLAO</name>
<feature type="transmembrane region" description="Helical" evidence="1">
    <location>
        <begin position="70"/>
        <end position="93"/>
    </location>
</feature>
<accession>A0A1M5JTY3</accession>
<proteinExistence type="predicted"/>
<dbReference type="RefSeq" id="WP_073177296.1">
    <property type="nucleotide sequence ID" value="NZ_FQWL01000002.1"/>
</dbReference>
<evidence type="ECO:0000313" key="2">
    <source>
        <dbReference type="EMBL" id="SHG44014.1"/>
    </source>
</evidence>
<gene>
    <name evidence="2" type="ORF">SAMN04488116_1218</name>
</gene>
<dbReference type="Proteomes" id="UP000184532">
    <property type="component" value="Unassembled WGS sequence"/>
</dbReference>
<keyword evidence="1" id="KW-0812">Transmembrane</keyword>